<accession>A0A1V6RVQ8</accession>
<organism evidence="1 2">
    <name type="scientific">Penicillium vulpinum</name>
    <dbReference type="NCBI Taxonomy" id="29845"/>
    <lineage>
        <taxon>Eukaryota</taxon>
        <taxon>Fungi</taxon>
        <taxon>Dikarya</taxon>
        <taxon>Ascomycota</taxon>
        <taxon>Pezizomycotina</taxon>
        <taxon>Eurotiomycetes</taxon>
        <taxon>Eurotiomycetidae</taxon>
        <taxon>Eurotiales</taxon>
        <taxon>Aspergillaceae</taxon>
        <taxon>Penicillium</taxon>
    </lineage>
</organism>
<name>A0A1V6RVQ8_9EURO</name>
<dbReference type="Proteomes" id="UP000191518">
    <property type="component" value="Unassembled WGS sequence"/>
</dbReference>
<reference evidence="2" key="1">
    <citation type="journal article" date="2017" name="Nat. Microbiol.">
        <title>Global analysis of biosynthetic gene clusters reveals vast potential of secondary metabolite production in Penicillium species.</title>
        <authorList>
            <person name="Nielsen J.C."/>
            <person name="Grijseels S."/>
            <person name="Prigent S."/>
            <person name="Ji B."/>
            <person name="Dainat J."/>
            <person name="Nielsen K.F."/>
            <person name="Frisvad J.C."/>
            <person name="Workman M."/>
            <person name="Nielsen J."/>
        </authorList>
    </citation>
    <scope>NUCLEOTIDE SEQUENCE [LARGE SCALE GENOMIC DNA]</scope>
    <source>
        <strain evidence="2">IBT 29486</strain>
    </source>
</reference>
<dbReference type="EMBL" id="MDYP01000021">
    <property type="protein sequence ID" value="OQE05861.1"/>
    <property type="molecule type" value="Genomic_DNA"/>
</dbReference>
<evidence type="ECO:0000313" key="2">
    <source>
        <dbReference type="Proteomes" id="UP000191518"/>
    </source>
</evidence>
<sequence length="652" mass="73874">MGPHFHLVWIHGIPPSVSDSQRTEFFSKNFPGALISQFKFLERDAEGLSRPQFARQRAQQTIEDLLLHRKDDSVYLGFPNRPSDTTLWPGQVMNLLVDYSSRPTEELFDFLRNIFDSFDTVEMDGAMISQKMRTIIAIERQNADSPLYPSIRNLQTKQSLDESVIEIPFAVDGIWHSGENDDHDATDRLWGKIREMGETHLNTSTSSSYPEEVEERMNLQTRCLKDSDTCRVRAGHIAPIYATPLILERDAFNFDDWKQTSESSNQAHYIRTPAGFGYVTAVYCLSNMMGQNRENSVSLSYAFDHYHTRPVTKRSVWLSLCRQILLQQPRVFSRTAAMCKELVQLTPLSESNLQTLFLGLLEVLDDASVYFQIYAPQIHKACAEELLAHVQNISRALSASVKIAFILEDDPPGGDPTFSNEPLSPENEAWFQTLRADIDKLIVCRLLQDRPQWYMHEWSLIQAISKVPTVYLLSLARMGWEGIPESLGRSTMASLTNTLPTSLESWVDASLKTIEPQDGHWLQATLGWVVYAARPLCPTELAVAVALDGFGEAEAFETLSDRTTCDIIGDTCKAIGPWIQITDDDQIFADEACRSMIAQRLCPSFSHEALLSNCLVYLELVLPQLGKNLTYESTDPRLGLLHYATLYWPQHC</sequence>
<gene>
    <name evidence="1" type="ORF">PENVUL_c021G08649</name>
</gene>
<dbReference type="STRING" id="29845.A0A1V6RVQ8"/>
<protein>
    <submittedName>
        <fullName evidence="1">Uncharacterized protein</fullName>
    </submittedName>
</protein>
<dbReference type="AlphaFoldDB" id="A0A1V6RVQ8"/>
<keyword evidence="2" id="KW-1185">Reference proteome</keyword>
<proteinExistence type="predicted"/>
<evidence type="ECO:0000313" key="1">
    <source>
        <dbReference type="EMBL" id="OQE05861.1"/>
    </source>
</evidence>
<comment type="caution">
    <text evidence="1">The sequence shown here is derived from an EMBL/GenBank/DDBJ whole genome shotgun (WGS) entry which is preliminary data.</text>
</comment>